<comment type="caution">
    <text evidence="6">The sequence shown here is derived from an EMBL/GenBank/DDBJ whole genome shotgun (WGS) entry which is preliminary data.</text>
</comment>
<sequence length="419" mass="45206">MSETSRAEADDASVIARSRREPEAFAEIFRRHAPDIKRYVTRRLGADAAEDVVAETFLAAFGRRHAYDLARPHARPWLYGIATNLMGRHVRTEVRWLRALRSTGADPVTATRRSRGRAPSPAVPARRRGDRGSRGRSRDRGRGRRRLRRGVAAPCPGRPHDAGRARGAAPARRGRGGPGAGAAPEARPVPRLPTTAMNPVDSNSGKSYSRYLSRVRRTIWLPVDGDATHGVLETDVLPPKPYPGYAIPPEARKEAGHSGPAKAADFDHRAEWLRTDYAYLSRLPADPAGMYEHLYSHLGAGPEADGQAWQNVGSMLTEAYMPAAQRKALFRAAAAIAGVRTVGKAVDAAGRTGVAVSLDVPGSGQRDEYIFAPKTYSYLGQRTVVTDASIARAPAGTVVTSTAQLSVRLVDRAPTVAPG</sequence>
<dbReference type="PANTHER" id="PTHR43133:SF51">
    <property type="entry name" value="RNA POLYMERASE SIGMA FACTOR"/>
    <property type="match status" value="1"/>
</dbReference>
<dbReference type="SUPFAM" id="SSF88946">
    <property type="entry name" value="Sigma2 domain of RNA polymerase sigma factors"/>
    <property type="match status" value="1"/>
</dbReference>
<evidence type="ECO:0000313" key="6">
    <source>
        <dbReference type="EMBL" id="MBO2457204.1"/>
    </source>
</evidence>
<keyword evidence="3" id="KW-0804">Transcription</keyword>
<organism evidence="6 7">
    <name type="scientific">Actinomadura violacea</name>
    <dbReference type="NCBI Taxonomy" id="2819934"/>
    <lineage>
        <taxon>Bacteria</taxon>
        <taxon>Bacillati</taxon>
        <taxon>Actinomycetota</taxon>
        <taxon>Actinomycetes</taxon>
        <taxon>Streptosporangiales</taxon>
        <taxon>Thermomonosporaceae</taxon>
        <taxon>Actinomadura</taxon>
    </lineage>
</organism>
<dbReference type="InterPro" id="IPR039425">
    <property type="entry name" value="RNA_pol_sigma-70-like"/>
</dbReference>
<evidence type="ECO:0000256" key="1">
    <source>
        <dbReference type="ARBA" id="ARBA00023015"/>
    </source>
</evidence>
<keyword evidence="7" id="KW-1185">Reference proteome</keyword>
<keyword evidence="1" id="KW-0805">Transcription regulation</keyword>
<dbReference type="InterPro" id="IPR007627">
    <property type="entry name" value="RNA_pol_sigma70_r2"/>
</dbReference>
<feature type="compositionally biased region" description="Basic and acidic residues" evidence="4">
    <location>
        <begin position="130"/>
        <end position="140"/>
    </location>
</feature>
<gene>
    <name evidence="6" type="ORF">J4709_06425</name>
</gene>
<dbReference type="Proteomes" id="UP000680206">
    <property type="component" value="Unassembled WGS sequence"/>
</dbReference>
<evidence type="ECO:0000259" key="5">
    <source>
        <dbReference type="Pfam" id="PF04542"/>
    </source>
</evidence>
<keyword evidence="2" id="KW-0731">Sigma factor</keyword>
<evidence type="ECO:0000256" key="3">
    <source>
        <dbReference type="ARBA" id="ARBA00023163"/>
    </source>
</evidence>
<evidence type="ECO:0000256" key="2">
    <source>
        <dbReference type="ARBA" id="ARBA00023082"/>
    </source>
</evidence>
<feature type="domain" description="RNA polymerase sigma-70 region 2" evidence="5">
    <location>
        <begin position="28"/>
        <end position="93"/>
    </location>
</feature>
<dbReference type="NCBIfam" id="NF038083">
    <property type="entry name" value="CU044_5270_fam"/>
    <property type="match status" value="1"/>
</dbReference>
<dbReference type="PANTHER" id="PTHR43133">
    <property type="entry name" value="RNA POLYMERASE ECF-TYPE SIGMA FACTO"/>
    <property type="match status" value="1"/>
</dbReference>
<dbReference type="InterPro" id="IPR013325">
    <property type="entry name" value="RNA_pol_sigma_r2"/>
</dbReference>
<name>A0ABS3RKD5_9ACTN</name>
<feature type="region of interest" description="Disordered" evidence="4">
    <location>
        <begin position="105"/>
        <end position="203"/>
    </location>
</feature>
<dbReference type="EMBL" id="JAGEPF010000004">
    <property type="protein sequence ID" value="MBO2457204.1"/>
    <property type="molecule type" value="Genomic_DNA"/>
</dbReference>
<evidence type="ECO:0000313" key="7">
    <source>
        <dbReference type="Proteomes" id="UP000680206"/>
    </source>
</evidence>
<accession>A0ABS3RKD5</accession>
<dbReference type="Pfam" id="PF04542">
    <property type="entry name" value="Sigma70_r2"/>
    <property type="match status" value="1"/>
</dbReference>
<proteinExistence type="predicted"/>
<dbReference type="InterPro" id="IPR047789">
    <property type="entry name" value="CU044_5270-like"/>
</dbReference>
<protein>
    <submittedName>
        <fullName evidence="6">RNA polymerase sigma factor</fullName>
    </submittedName>
</protein>
<evidence type="ECO:0000256" key="4">
    <source>
        <dbReference type="SAM" id="MobiDB-lite"/>
    </source>
</evidence>
<dbReference type="Gene3D" id="1.10.1740.10">
    <property type="match status" value="1"/>
</dbReference>
<reference evidence="6 7" key="1">
    <citation type="submission" date="2021-03" db="EMBL/GenBank/DDBJ databases">
        <title>Actinomadura violae sp. nov., isolated from lichen in Thailand.</title>
        <authorList>
            <person name="Kanchanasin P."/>
            <person name="Saeng-In P."/>
            <person name="Phongsopitanun W."/>
            <person name="Yuki M."/>
            <person name="Kudo T."/>
            <person name="Ohkuma M."/>
            <person name="Tanasupawat S."/>
        </authorList>
    </citation>
    <scope>NUCLEOTIDE SEQUENCE [LARGE SCALE GENOMIC DNA]</scope>
    <source>
        <strain evidence="6 7">LCR2-06</strain>
    </source>
</reference>